<dbReference type="Gene3D" id="1.20.1050.10">
    <property type="match status" value="1"/>
</dbReference>
<dbReference type="InterPro" id="IPR012336">
    <property type="entry name" value="Thioredoxin-like_fold"/>
</dbReference>
<dbReference type="WBParaSite" id="TCLT_0000870601-mRNA-1">
    <property type="protein sequence ID" value="TCLT_0000870601-mRNA-1"/>
    <property type="gene ID" value="TCLT_0000870601"/>
</dbReference>
<dbReference type="InterPro" id="IPR033468">
    <property type="entry name" value="Metaxin_GST"/>
</dbReference>
<dbReference type="OMA" id="IRWIILY"/>
<dbReference type="SFLD" id="SFLDG01180">
    <property type="entry name" value="SUF1"/>
    <property type="match status" value="1"/>
</dbReference>
<dbReference type="InterPro" id="IPR050931">
    <property type="entry name" value="Mito_Protein_Transport_Metaxin"/>
</dbReference>
<dbReference type="InterPro" id="IPR026928">
    <property type="entry name" value="FAX/IsoI-like"/>
</dbReference>
<dbReference type="SUPFAM" id="SSF47616">
    <property type="entry name" value="GST C-terminal domain-like"/>
    <property type="match status" value="1"/>
</dbReference>
<dbReference type="Proteomes" id="UP000276776">
    <property type="component" value="Unassembled WGS sequence"/>
</dbReference>
<dbReference type="InterPro" id="IPR036282">
    <property type="entry name" value="Glutathione-S-Trfase_C_sf"/>
</dbReference>
<reference evidence="4 5" key="2">
    <citation type="submission" date="2018-11" db="EMBL/GenBank/DDBJ databases">
        <authorList>
            <consortium name="Pathogen Informatics"/>
        </authorList>
    </citation>
    <scope>NUCLEOTIDE SEQUENCE [LARGE SCALE GENOMIC DNA]</scope>
</reference>
<dbReference type="OrthoDB" id="5809458at2759"/>
<sequence length="278" mass="32787">MPTPQLLKRDWQRDHVYLIQFPRAGCIPSLSMFCLKLETWLRITKIPYTNISNDFTKFSYKKQIPFIELNGRQIPDSNFCIDHLTQVFKIDMDERLNAMEKAHARAFSYLLEESIRWIIVHNRGKNNKFMAREEGFIKHFRGAKKALFQYIFVEQFRKKIWKVCYAQGIGRHSTDEVEQIAKKDLTALSVFLDDKKFFFGSTPTTLDATAFGHLAQIYYAPMISNCLQKYMEKNTPNLVEFLKRMRECYWNDWDEACKLLTLNTQNFASNRGNGEEPS</sequence>
<dbReference type="PANTHER" id="PTHR12289:SF72">
    <property type="entry name" value="GST N-TERMINAL DOMAIN-CONTAINING PROTEIN"/>
    <property type="match status" value="1"/>
</dbReference>
<dbReference type="GO" id="GO:0005737">
    <property type="term" value="C:cytoplasm"/>
    <property type="evidence" value="ECO:0007669"/>
    <property type="project" value="TreeGrafter"/>
</dbReference>
<dbReference type="InterPro" id="IPR036249">
    <property type="entry name" value="Thioredoxin-like_sf"/>
</dbReference>
<proteinExistence type="inferred from homology"/>
<feature type="domain" description="Thioredoxin-like fold" evidence="3">
    <location>
        <begin position="33"/>
        <end position="123"/>
    </location>
</feature>
<dbReference type="InterPro" id="IPR040079">
    <property type="entry name" value="Glutathione_S-Trfase"/>
</dbReference>
<comment type="similarity">
    <text evidence="1">Belongs to the FAX family.</text>
</comment>
<dbReference type="SFLD" id="SFLDG01200">
    <property type="entry name" value="SUF1.1"/>
    <property type="match status" value="1"/>
</dbReference>
<dbReference type="SFLD" id="SFLDS00019">
    <property type="entry name" value="Glutathione_Transferase_(cytos"/>
    <property type="match status" value="1"/>
</dbReference>
<protein>
    <submittedName>
        <fullName evidence="6">Failed axon connections-like protein</fullName>
    </submittedName>
</protein>
<dbReference type="Pfam" id="PF17171">
    <property type="entry name" value="GST_C_6"/>
    <property type="match status" value="1"/>
</dbReference>
<dbReference type="SUPFAM" id="SSF52833">
    <property type="entry name" value="Thioredoxin-like"/>
    <property type="match status" value="1"/>
</dbReference>
<evidence type="ECO:0000259" key="3">
    <source>
        <dbReference type="Pfam" id="PF17172"/>
    </source>
</evidence>
<organism evidence="6">
    <name type="scientific">Thelazia callipaeda</name>
    <name type="common">Oriental eyeworm</name>
    <name type="synonym">Parasitic nematode</name>
    <dbReference type="NCBI Taxonomy" id="103827"/>
    <lineage>
        <taxon>Eukaryota</taxon>
        <taxon>Metazoa</taxon>
        <taxon>Ecdysozoa</taxon>
        <taxon>Nematoda</taxon>
        <taxon>Chromadorea</taxon>
        <taxon>Rhabditida</taxon>
        <taxon>Spirurina</taxon>
        <taxon>Spiruromorpha</taxon>
        <taxon>Thelazioidea</taxon>
        <taxon>Thelaziidae</taxon>
        <taxon>Thelazia</taxon>
    </lineage>
</organism>
<dbReference type="CDD" id="cd03193">
    <property type="entry name" value="GST_C_Metaxin"/>
    <property type="match status" value="1"/>
</dbReference>
<evidence type="ECO:0000256" key="1">
    <source>
        <dbReference type="ARBA" id="ARBA00006475"/>
    </source>
</evidence>
<accession>A0A0N5D6N7</accession>
<name>A0A0N5D6N7_THECL</name>
<evidence type="ECO:0000313" key="6">
    <source>
        <dbReference type="WBParaSite" id="TCLT_0000870601-mRNA-1"/>
    </source>
</evidence>
<dbReference type="PANTHER" id="PTHR12289">
    <property type="entry name" value="METAXIN RELATED"/>
    <property type="match status" value="1"/>
</dbReference>
<keyword evidence="5" id="KW-1185">Reference proteome</keyword>
<evidence type="ECO:0000313" key="4">
    <source>
        <dbReference type="EMBL" id="VDN06273.1"/>
    </source>
</evidence>
<dbReference type="EMBL" id="UYYF01004670">
    <property type="protein sequence ID" value="VDN06273.1"/>
    <property type="molecule type" value="Genomic_DNA"/>
</dbReference>
<dbReference type="CDD" id="cd03080">
    <property type="entry name" value="GST_N_Metaxin_like"/>
    <property type="match status" value="1"/>
</dbReference>
<feature type="domain" description="Metaxin glutathione S-transferase" evidence="2">
    <location>
        <begin position="181"/>
        <end position="245"/>
    </location>
</feature>
<dbReference type="Pfam" id="PF17172">
    <property type="entry name" value="GST_N_4"/>
    <property type="match status" value="1"/>
</dbReference>
<reference evidence="6" key="1">
    <citation type="submission" date="2017-02" db="UniProtKB">
        <authorList>
            <consortium name="WormBaseParasite"/>
        </authorList>
    </citation>
    <scope>IDENTIFICATION</scope>
</reference>
<evidence type="ECO:0000259" key="2">
    <source>
        <dbReference type="Pfam" id="PF17171"/>
    </source>
</evidence>
<evidence type="ECO:0000313" key="5">
    <source>
        <dbReference type="Proteomes" id="UP000276776"/>
    </source>
</evidence>
<dbReference type="AlphaFoldDB" id="A0A0N5D6N7"/>
<gene>
    <name evidence="4" type="ORF">TCLT_LOCUS8695</name>
</gene>